<gene>
    <name evidence="1" type="ORF">NCTC5051_03034</name>
</gene>
<dbReference type="Pfam" id="PF06074">
    <property type="entry name" value="Portal_Mu"/>
    <property type="match status" value="1"/>
</dbReference>
<accession>A0AB74GT10</accession>
<dbReference type="AlphaFoldDB" id="A0AB74GT10"/>
<reference evidence="1 2" key="1">
    <citation type="submission" date="2018-06" db="EMBL/GenBank/DDBJ databases">
        <authorList>
            <consortium name="Pathogen Informatics"/>
            <person name="Doyle S."/>
        </authorList>
    </citation>
    <scope>NUCLEOTIDE SEQUENCE [LARGE SCALE GENOMIC DNA]</scope>
    <source>
        <strain evidence="1 2">NCTC5051</strain>
    </source>
</reference>
<proteinExistence type="predicted"/>
<dbReference type="Proteomes" id="UP000254141">
    <property type="component" value="Unassembled WGS sequence"/>
</dbReference>
<evidence type="ECO:0000313" key="2">
    <source>
        <dbReference type="Proteomes" id="UP000254141"/>
    </source>
</evidence>
<evidence type="ECO:0000313" key="1">
    <source>
        <dbReference type="EMBL" id="STU51445.1"/>
    </source>
</evidence>
<dbReference type="InterPro" id="IPR009279">
    <property type="entry name" value="Portal_Mu"/>
</dbReference>
<dbReference type="Gene3D" id="3.40.50.300">
    <property type="entry name" value="P-loop containing nucleotide triphosphate hydrolases"/>
    <property type="match status" value="1"/>
</dbReference>
<dbReference type="Gene3D" id="3.30.420.240">
    <property type="match status" value="1"/>
</dbReference>
<protein>
    <submittedName>
        <fullName evidence="1">Phage terminase</fullName>
    </submittedName>
</protein>
<sequence length="941" mass="104949">MAGPLSAQEQLRNQSASAILAGEFDADQVLLPYQRRWIADTSQLKIAEKSRRTGLTWAEAAEASLSGSMSPEAGGTDTFYVGTTKDMAREFIDACAMWAKAYNLAASAIGEEALEDDDKDILVYVINFASGFKIKALSSNPSNLRGMQGNVIIDEAAFQKDLAAVLKAALALTMWGSKVRLISTHNGIENLFNTIITDSRAGKKRYSVHRIDIELAISEGLYRRICQVTKKPWSPDAEAEWLANLLSDTATEEDAREEYYCEPKNGGGTYLARSIRERAARGSGPVLRFTGTAEFNAMPEIIRALDMQEWLDKVVLPVLNTLPQNLRHCLGEDFARSGHLTVFAPMTVNDDTTRTVPFLVELANVPYKQQEQALFFICDRLPRRDGIKLDGRGNGNYLAEQAAEKYGAEVEVVMPSVAHYRENMPRFKAAFEDDELVLPKHEDVISDLGQIVVQRGVPGIDDRENTGSDGHKRHGDSAYAIFLAFLASKEDCQRYELHRLNKPQQQRNSDSHRQLRITRVLKISEDCSDGKEKKRTARNLMNTQTGERVAVDAVKMTQPEARAGSVSVRRPSPGISVASTLSPARLAGVLRNVTEGNASDYFILAEEMEERDLHYSSVLRTRKLTVAGIPPAVEAASDDEHDVMLADAVRDLIEQPQIPELLFDLLDGLGKGVGVCEILWDTRDGWKPRDYEWVDPRFLKPDRETQRQFRLLTDEQPVDGIPLTPGKYVIHYPRLKSGLPLRNGLARLVAVMYMLKSFTVRDWWAFAEKFGIPIVVGKYGTNASPEQIKILIDAISSIASDAGCAIPQSMQLEMQETASRNGGGALFKEMAEWCDAQTSKAVLGQTMTTDDGSSRSQADVHDRVRMDIARWDARQLENTLNEFLVRPFIQFNYGPQEKYPRVKLAISEPEDLKAFVDALIPLVDRGLRVQESEVRDKVWSG</sequence>
<dbReference type="EMBL" id="UGLU01000001">
    <property type="protein sequence ID" value="STU51445.1"/>
    <property type="molecule type" value="Genomic_DNA"/>
</dbReference>
<dbReference type="Pfam" id="PF03237">
    <property type="entry name" value="Terminase_6N"/>
    <property type="match status" value="1"/>
</dbReference>
<comment type="caution">
    <text evidence="1">The sequence shown here is derived from an EMBL/GenBank/DDBJ whole genome shotgun (WGS) entry which is preliminary data.</text>
</comment>
<name>A0AB74GT10_KLEPN</name>
<dbReference type="InterPro" id="IPR027417">
    <property type="entry name" value="P-loop_NTPase"/>
</dbReference>
<organism evidence="1 2">
    <name type="scientific">Klebsiella pneumoniae</name>
    <dbReference type="NCBI Taxonomy" id="573"/>
    <lineage>
        <taxon>Bacteria</taxon>
        <taxon>Pseudomonadati</taxon>
        <taxon>Pseudomonadota</taxon>
        <taxon>Gammaproteobacteria</taxon>
        <taxon>Enterobacterales</taxon>
        <taxon>Enterobacteriaceae</taxon>
        <taxon>Klebsiella/Raoultella group</taxon>
        <taxon>Klebsiella</taxon>
        <taxon>Klebsiella pneumoniae complex</taxon>
    </lineage>
</organism>